<dbReference type="Proteomes" id="UP000659904">
    <property type="component" value="Unassembled WGS sequence"/>
</dbReference>
<keyword evidence="1" id="KW-0472">Membrane</keyword>
<evidence type="ECO:0000313" key="3">
    <source>
        <dbReference type="Proteomes" id="UP000659904"/>
    </source>
</evidence>
<evidence type="ECO:0000313" key="2">
    <source>
        <dbReference type="EMBL" id="GIG03292.1"/>
    </source>
</evidence>
<organism evidence="2 3">
    <name type="scientific">Catellatospora citrea</name>
    <dbReference type="NCBI Taxonomy" id="53366"/>
    <lineage>
        <taxon>Bacteria</taxon>
        <taxon>Bacillati</taxon>
        <taxon>Actinomycetota</taxon>
        <taxon>Actinomycetes</taxon>
        <taxon>Micromonosporales</taxon>
        <taxon>Micromonosporaceae</taxon>
        <taxon>Catellatospora</taxon>
    </lineage>
</organism>
<proteinExistence type="predicted"/>
<sequence length="51" mass="5713">MGPRYDAGICCVMTTWSAARIDLVRLYPLTVILLTVIVHALVLLRMPWNVG</sequence>
<evidence type="ECO:0000256" key="1">
    <source>
        <dbReference type="SAM" id="Phobius"/>
    </source>
</evidence>
<accession>A0A8J3KNV0</accession>
<dbReference type="AlphaFoldDB" id="A0A8J3KNV0"/>
<keyword evidence="3" id="KW-1185">Reference proteome</keyword>
<name>A0A8J3KNV0_9ACTN</name>
<gene>
    <name evidence="2" type="ORF">Cci01nite_83850</name>
</gene>
<reference evidence="2 3" key="1">
    <citation type="submission" date="2021-01" db="EMBL/GenBank/DDBJ databases">
        <title>Whole genome shotgun sequence of Catellatospora citrea NBRC 14495.</title>
        <authorList>
            <person name="Komaki H."/>
            <person name="Tamura T."/>
        </authorList>
    </citation>
    <scope>NUCLEOTIDE SEQUENCE [LARGE SCALE GENOMIC DNA]</scope>
    <source>
        <strain evidence="2 3">NBRC 14495</strain>
    </source>
</reference>
<keyword evidence="1" id="KW-1133">Transmembrane helix</keyword>
<comment type="caution">
    <text evidence="2">The sequence shown here is derived from an EMBL/GenBank/DDBJ whole genome shotgun (WGS) entry which is preliminary data.</text>
</comment>
<protein>
    <submittedName>
        <fullName evidence="2">Uncharacterized protein</fullName>
    </submittedName>
</protein>
<dbReference type="EMBL" id="BONH01000102">
    <property type="protein sequence ID" value="GIG03292.1"/>
    <property type="molecule type" value="Genomic_DNA"/>
</dbReference>
<keyword evidence="1" id="KW-0812">Transmembrane</keyword>
<feature type="transmembrane region" description="Helical" evidence="1">
    <location>
        <begin position="26"/>
        <end position="44"/>
    </location>
</feature>